<proteinExistence type="predicted"/>
<dbReference type="EMBL" id="CP002028">
    <property type="protein sequence ID" value="ADG83410.1"/>
    <property type="molecule type" value="Genomic_DNA"/>
</dbReference>
<protein>
    <submittedName>
        <fullName evidence="3">Lipoprotein LpqB, GerMN domain protein</fullName>
    </submittedName>
</protein>
<evidence type="ECO:0000259" key="2">
    <source>
        <dbReference type="SMART" id="SM00909"/>
    </source>
</evidence>
<evidence type="ECO:0000256" key="1">
    <source>
        <dbReference type="SAM" id="MobiDB-lite"/>
    </source>
</evidence>
<gene>
    <name evidence="3" type="ordered locus">TherJR_2573</name>
</gene>
<feature type="region of interest" description="Disordered" evidence="1">
    <location>
        <begin position="56"/>
        <end position="91"/>
    </location>
</feature>
<dbReference type="HOGENOM" id="CLU_1189455_0_0_9"/>
<dbReference type="eggNOG" id="COG5401">
    <property type="taxonomic scope" value="Bacteria"/>
</dbReference>
<dbReference type="RefSeq" id="WP_013121404.1">
    <property type="nucleotide sequence ID" value="NC_014152.1"/>
</dbReference>
<evidence type="ECO:0000313" key="3">
    <source>
        <dbReference type="EMBL" id="ADG83410.1"/>
    </source>
</evidence>
<accession>D5XBI1</accession>
<dbReference type="SMART" id="SM00909">
    <property type="entry name" value="Germane"/>
    <property type="match status" value="1"/>
</dbReference>
<dbReference type="Pfam" id="PF10646">
    <property type="entry name" value="Germane"/>
    <property type="match status" value="1"/>
</dbReference>
<reference evidence="3 4" key="1">
    <citation type="submission" date="2010-05" db="EMBL/GenBank/DDBJ databases">
        <title>Complete sequence of Thermincola sp. JR.</title>
        <authorList>
            <consortium name="US DOE Joint Genome Institute"/>
            <person name="Lucas S."/>
            <person name="Copeland A."/>
            <person name="Lapidus A."/>
            <person name="Cheng J.-F."/>
            <person name="Bruce D."/>
            <person name="Goodwin L."/>
            <person name="Pitluck S."/>
            <person name="Chertkov O."/>
            <person name="Detter J.C."/>
            <person name="Han C."/>
            <person name="Tapia R."/>
            <person name="Land M."/>
            <person name="Hauser L."/>
            <person name="Kyrpides N."/>
            <person name="Mikhailova N."/>
            <person name="Hazen T.C."/>
            <person name="Woyke T."/>
        </authorList>
    </citation>
    <scope>NUCLEOTIDE SEQUENCE [LARGE SCALE GENOMIC DNA]</scope>
    <source>
        <strain evidence="3 4">JR</strain>
    </source>
</reference>
<keyword evidence="4" id="KW-1185">Reference proteome</keyword>
<evidence type="ECO:0000313" key="4">
    <source>
        <dbReference type="Proteomes" id="UP000002377"/>
    </source>
</evidence>
<dbReference type="InterPro" id="IPR019606">
    <property type="entry name" value="GerMN"/>
</dbReference>
<dbReference type="Proteomes" id="UP000002377">
    <property type="component" value="Chromosome"/>
</dbReference>
<name>D5XBI1_THEPJ</name>
<sequence length="233" mass="25588" precursor="true">MFSGKFGEKLMVGVGLLLAVGLAMGSGSLHNISWDKLKESHWKVVTGKTTMDLQREAAFKSKPASSKSENADETAAGNRNNERTETATAMSTKTARETVKIVLYYADKDGEYLKAQTMRIPKKEGIARAALEELIKGPRKGDGLQRTIPSGTKLKDINIENGLCTVDFSKELRDNHWGGSTGELLTVYSIVDVLTQFPTVEKVQILIDGQKVDTLAGHMDLSKPFERNTDIIK</sequence>
<dbReference type="KEGG" id="tjr:TherJR_2573"/>
<dbReference type="STRING" id="635013.TherJR_2573"/>
<dbReference type="AlphaFoldDB" id="D5XBI1"/>
<feature type="domain" description="GerMN" evidence="2">
    <location>
        <begin position="127"/>
        <end position="216"/>
    </location>
</feature>
<keyword evidence="3" id="KW-0449">Lipoprotein</keyword>
<organism evidence="3 4">
    <name type="scientific">Thermincola potens (strain JR)</name>
    <dbReference type="NCBI Taxonomy" id="635013"/>
    <lineage>
        <taxon>Bacteria</taxon>
        <taxon>Bacillati</taxon>
        <taxon>Bacillota</taxon>
        <taxon>Clostridia</taxon>
        <taxon>Eubacteriales</taxon>
        <taxon>Thermincolaceae</taxon>
        <taxon>Thermincola</taxon>
    </lineage>
</organism>